<evidence type="ECO:0000313" key="9">
    <source>
        <dbReference type="Proteomes" id="UP001189429"/>
    </source>
</evidence>
<comment type="subcellular location">
    <subcellularLocation>
        <location evidence="1">Membrane</location>
        <topology evidence="1">Multi-pass membrane protein</topology>
    </subcellularLocation>
</comment>
<evidence type="ECO:0000256" key="4">
    <source>
        <dbReference type="ARBA" id="ARBA00023136"/>
    </source>
</evidence>
<dbReference type="Gene3D" id="1.20.120.350">
    <property type="entry name" value="Voltage-gated potassium channels. Chain C"/>
    <property type="match status" value="1"/>
</dbReference>
<dbReference type="EMBL" id="CAUYUJ010015567">
    <property type="protein sequence ID" value="CAK0855606.1"/>
    <property type="molecule type" value="Genomic_DNA"/>
</dbReference>
<feature type="transmembrane region" description="Helical" evidence="6">
    <location>
        <begin position="23"/>
        <end position="41"/>
    </location>
</feature>
<dbReference type="PROSITE" id="PS50222">
    <property type="entry name" value="EF_HAND_2"/>
    <property type="match status" value="1"/>
</dbReference>
<feature type="transmembrane region" description="Helical" evidence="6">
    <location>
        <begin position="91"/>
        <end position="115"/>
    </location>
</feature>
<feature type="transmembrane region" description="Helical" evidence="6">
    <location>
        <begin position="200"/>
        <end position="218"/>
    </location>
</feature>
<feature type="region of interest" description="Disordered" evidence="5">
    <location>
        <begin position="421"/>
        <end position="482"/>
    </location>
</feature>
<dbReference type="PANTHER" id="PTHR10037:SF62">
    <property type="entry name" value="SODIUM CHANNEL PROTEIN 60E"/>
    <property type="match status" value="1"/>
</dbReference>
<dbReference type="InterPro" id="IPR027359">
    <property type="entry name" value="Volt_channel_dom_sf"/>
</dbReference>
<dbReference type="Proteomes" id="UP001189429">
    <property type="component" value="Unassembled WGS sequence"/>
</dbReference>
<feature type="transmembrane region" description="Helical" evidence="6">
    <location>
        <begin position="230"/>
        <end position="255"/>
    </location>
</feature>
<evidence type="ECO:0000256" key="2">
    <source>
        <dbReference type="ARBA" id="ARBA00022692"/>
    </source>
</evidence>
<dbReference type="SUPFAM" id="SSF81324">
    <property type="entry name" value="Voltage-gated potassium channels"/>
    <property type="match status" value="1"/>
</dbReference>
<keyword evidence="2 6" id="KW-0812">Transmembrane</keyword>
<proteinExistence type="predicted"/>
<keyword evidence="4 6" id="KW-0472">Membrane</keyword>
<dbReference type="InterPro" id="IPR002048">
    <property type="entry name" value="EF_hand_dom"/>
</dbReference>
<keyword evidence="3 6" id="KW-1133">Transmembrane helix</keyword>
<accession>A0ABN9U8R5</accession>
<dbReference type="Gene3D" id="1.10.287.70">
    <property type="match status" value="1"/>
</dbReference>
<protein>
    <recommendedName>
        <fullName evidence="7">EF-hand domain-containing protein</fullName>
    </recommendedName>
</protein>
<feature type="region of interest" description="Disordered" evidence="5">
    <location>
        <begin position="631"/>
        <end position="678"/>
    </location>
</feature>
<dbReference type="Pfam" id="PF00520">
    <property type="entry name" value="Ion_trans"/>
    <property type="match status" value="1"/>
</dbReference>
<reference evidence="8" key="1">
    <citation type="submission" date="2023-10" db="EMBL/GenBank/DDBJ databases">
        <authorList>
            <person name="Chen Y."/>
            <person name="Shah S."/>
            <person name="Dougan E. K."/>
            <person name="Thang M."/>
            <person name="Chan C."/>
        </authorList>
    </citation>
    <scope>NUCLEOTIDE SEQUENCE [LARGE SCALE GENOMIC DNA]</scope>
</reference>
<evidence type="ECO:0000256" key="5">
    <source>
        <dbReference type="SAM" id="MobiDB-lite"/>
    </source>
</evidence>
<evidence type="ECO:0000313" key="8">
    <source>
        <dbReference type="EMBL" id="CAK0855606.1"/>
    </source>
</evidence>
<dbReference type="InterPro" id="IPR005821">
    <property type="entry name" value="Ion_trans_dom"/>
</dbReference>
<feature type="region of interest" description="Disordered" evidence="5">
    <location>
        <begin position="568"/>
        <end position="599"/>
    </location>
</feature>
<keyword evidence="9" id="KW-1185">Reference proteome</keyword>
<evidence type="ECO:0000256" key="1">
    <source>
        <dbReference type="ARBA" id="ARBA00004141"/>
    </source>
</evidence>
<sequence>MKYNVEDFYSDEGRWQALARNKYFESVMLGIIGLNSIWIWVDTDYNDAETLVDAHWAFQVGENMFCLCFSFEWLVRFMAFKRKLNSLKDSWFVFDSLLVLMMVVETWIVTAYLALSRGPSDSKLGAASILRLFRLLRLTRMVRMLRSFTELMILVKGMLSAMRSVTTVILLLFIVMYVFGIAMTQLAAGSGSEEKYFSNVGHSMYTLLVYGVFLDSIARLCNDVRKDGDFYSGTLVCLLFSFILIATLTVLNMLIGVLCEVVSRVAEKERNDIEVASVTQKLREAVELIDEDGNMRISQTEFAQLLSNRGAVMALKAAEVDPEELVDNMAYIFAKAEALDGEYEPALHFQDFMEVLLELRGTNIAKVRDVIKFQKSIAAQFQQAKLSLLPSTKMRAHWKNLAAVRRGSVVPESCKSGIVSKVDSGESRVSHAESNTEDLPRAPPAAAHAPAPAPAGDASALREAADGSASWPVERRRQPSAVERGAALVAGSRRPSALAWEVAADGAAAASAAACGDAVRTLARRAPRAPGGLRQLQERTARLEGMLDQIVREVQLVSARAEAQQRARPRDLVRVPDSTGGIDWPQGWPPARVASTRDEQHLTVKSQMLRETDPAMSAECLGMDKVTSVTQTSWLRGPSRPAAEGSGSENPDYVRPGVGPESSRPAEQASGRPHSHVASSRTLVTILTRYAAGESKWPIADDEAYGFRGDFHGEIRSYGFDNGGEYIDGDYGPSEYGSHECNTDKHALRFVDVAAAFPSLSR</sequence>
<gene>
    <name evidence="8" type="ORF">PCOR1329_LOCUS46285</name>
</gene>
<evidence type="ECO:0000259" key="7">
    <source>
        <dbReference type="PROSITE" id="PS50222"/>
    </source>
</evidence>
<name>A0ABN9U8R5_9DINO</name>
<evidence type="ECO:0000256" key="3">
    <source>
        <dbReference type="ARBA" id="ARBA00022989"/>
    </source>
</evidence>
<feature type="domain" description="EF-hand" evidence="7">
    <location>
        <begin position="277"/>
        <end position="312"/>
    </location>
</feature>
<feature type="transmembrane region" description="Helical" evidence="6">
    <location>
        <begin position="167"/>
        <end position="188"/>
    </location>
</feature>
<organism evidence="8 9">
    <name type="scientific">Prorocentrum cordatum</name>
    <dbReference type="NCBI Taxonomy" id="2364126"/>
    <lineage>
        <taxon>Eukaryota</taxon>
        <taxon>Sar</taxon>
        <taxon>Alveolata</taxon>
        <taxon>Dinophyceae</taxon>
        <taxon>Prorocentrales</taxon>
        <taxon>Prorocentraceae</taxon>
        <taxon>Prorocentrum</taxon>
    </lineage>
</organism>
<dbReference type="InterPro" id="IPR043203">
    <property type="entry name" value="VGCC_Ca_Na"/>
</dbReference>
<feature type="transmembrane region" description="Helical" evidence="6">
    <location>
        <begin position="56"/>
        <end position="79"/>
    </location>
</feature>
<dbReference type="PANTHER" id="PTHR10037">
    <property type="entry name" value="VOLTAGE-GATED CATION CHANNEL CALCIUM AND SODIUM"/>
    <property type="match status" value="1"/>
</dbReference>
<evidence type="ECO:0000256" key="6">
    <source>
        <dbReference type="SAM" id="Phobius"/>
    </source>
</evidence>
<feature type="compositionally biased region" description="Low complexity" evidence="5">
    <location>
        <begin position="444"/>
        <end position="459"/>
    </location>
</feature>
<comment type="caution">
    <text evidence="8">The sequence shown here is derived from an EMBL/GenBank/DDBJ whole genome shotgun (WGS) entry which is preliminary data.</text>
</comment>